<gene>
    <name evidence="2" type="ORF">PoB_004642500</name>
</gene>
<evidence type="ECO:0000313" key="2">
    <source>
        <dbReference type="EMBL" id="GFO19920.1"/>
    </source>
</evidence>
<dbReference type="EMBL" id="BLXT01005119">
    <property type="protein sequence ID" value="GFO19920.1"/>
    <property type="molecule type" value="Genomic_DNA"/>
</dbReference>
<dbReference type="AlphaFoldDB" id="A0AAV4BLI9"/>
<evidence type="ECO:0000313" key="3">
    <source>
        <dbReference type="Proteomes" id="UP000735302"/>
    </source>
</evidence>
<accession>A0AAV4BLI9</accession>
<evidence type="ECO:0000259" key="1">
    <source>
        <dbReference type="Pfam" id="PF00207"/>
    </source>
</evidence>
<dbReference type="InterPro" id="IPR001599">
    <property type="entry name" value="Macroglobln_a2"/>
</dbReference>
<sequence>MALQHLNTAVLLSSTEGKIELPETAPNKALTWTASAVCLSEKKGFGMSSTSLTVILHPLTVVFSPVRGYRGSLSFKFKVYNNVVGCLPVNTGAKCVSHFILIPAMCC</sequence>
<reference evidence="2 3" key="1">
    <citation type="journal article" date="2021" name="Elife">
        <title>Chloroplast acquisition without the gene transfer in kleptoplastic sea slugs, Plakobranchus ocellatus.</title>
        <authorList>
            <person name="Maeda T."/>
            <person name="Takahashi S."/>
            <person name="Yoshida T."/>
            <person name="Shimamura S."/>
            <person name="Takaki Y."/>
            <person name="Nagai Y."/>
            <person name="Toyoda A."/>
            <person name="Suzuki Y."/>
            <person name="Arimoto A."/>
            <person name="Ishii H."/>
            <person name="Satoh N."/>
            <person name="Nishiyama T."/>
            <person name="Hasebe M."/>
            <person name="Maruyama T."/>
            <person name="Minagawa J."/>
            <person name="Obokata J."/>
            <person name="Shigenobu S."/>
        </authorList>
    </citation>
    <scope>NUCLEOTIDE SEQUENCE [LARGE SCALE GENOMIC DNA]</scope>
</reference>
<organism evidence="2 3">
    <name type="scientific">Plakobranchus ocellatus</name>
    <dbReference type="NCBI Taxonomy" id="259542"/>
    <lineage>
        <taxon>Eukaryota</taxon>
        <taxon>Metazoa</taxon>
        <taxon>Spiralia</taxon>
        <taxon>Lophotrochozoa</taxon>
        <taxon>Mollusca</taxon>
        <taxon>Gastropoda</taxon>
        <taxon>Heterobranchia</taxon>
        <taxon>Euthyneura</taxon>
        <taxon>Panpulmonata</taxon>
        <taxon>Sacoglossa</taxon>
        <taxon>Placobranchoidea</taxon>
        <taxon>Plakobranchidae</taxon>
        <taxon>Plakobranchus</taxon>
    </lineage>
</organism>
<dbReference type="Gene3D" id="2.20.130.20">
    <property type="match status" value="1"/>
</dbReference>
<proteinExistence type="predicted"/>
<name>A0AAV4BLI9_9GAST</name>
<protein>
    <submittedName>
        <fullName evidence="2">Alpha-2-macroglobulin</fullName>
    </submittedName>
</protein>
<keyword evidence="3" id="KW-1185">Reference proteome</keyword>
<dbReference type="Proteomes" id="UP000735302">
    <property type="component" value="Unassembled WGS sequence"/>
</dbReference>
<dbReference type="Pfam" id="PF00207">
    <property type="entry name" value="A2M"/>
    <property type="match status" value="1"/>
</dbReference>
<dbReference type="GO" id="GO:0004866">
    <property type="term" value="F:endopeptidase inhibitor activity"/>
    <property type="evidence" value="ECO:0007669"/>
    <property type="project" value="InterPro"/>
</dbReference>
<comment type="caution">
    <text evidence="2">The sequence shown here is derived from an EMBL/GenBank/DDBJ whole genome shotgun (WGS) entry which is preliminary data.</text>
</comment>
<feature type="domain" description="Alpha-2-macroglobulin" evidence="1">
    <location>
        <begin position="10"/>
        <end position="62"/>
    </location>
</feature>